<evidence type="ECO:0000256" key="2">
    <source>
        <dbReference type="SAM" id="MobiDB-lite"/>
    </source>
</evidence>
<keyword evidence="4" id="KW-1185">Reference proteome</keyword>
<sequence>MAITKEYQNWPDKPWNATEEMWKRKAKSLEGQYQQLLSDHQEMRLEKAKLIGEVRVLRRYKESADNVISRDFSTRKMELKEGIDIQNELDHYRRKYYRECDKSAALEKENEILLEQVSVFKKGIEEQSEVEHDLKDAKKRIIRLQQELSFAEASGSKNEQLTHELEEEISSLRRKLRKKDQDLVSNSHECSALTAQFKSMEAAWDSARNENKKLLNELKKKENAIKDVQTVKAVTIHADRRIHALDTEFDHLRGQVRQRDSRIKLLQEEAAASDTQIERLRDRVRELTTTVSTLRDSITEKDDANFSRKTSEEAGREDSSFYLTKNPHKEQMNGLVQQIEDLQLKLLLTQKDYIKKLKQSENMREKQRVRDKEDSKMEALYKTRRCK</sequence>
<dbReference type="OrthoDB" id="73371at2759"/>
<feature type="compositionally biased region" description="Basic and acidic residues" evidence="2">
    <location>
        <begin position="359"/>
        <end position="381"/>
    </location>
</feature>
<keyword evidence="1" id="KW-0175">Coiled coil</keyword>
<protein>
    <submittedName>
        <fullName evidence="3">Uncharacterized protein</fullName>
    </submittedName>
</protein>
<feature type="region of interest" description="Disordered" evidence="2">
    <location>
        <begin position="303"/>
        <end position="322"/>
    </location>
</feature>
<dbReference type="InParanoid" id="A0A024G0Q5"/>
<feature type="coiled-coil region" evidence="1">
    <location>
        <begin position="127"/>
        <end position="231"/>
    </location>
</feature>
<organism evidence="3 4">
    <name type="scientific">Albugo candida</name>
    <dbReference type="NCBI Taxonomy" id="65357"/>
    <lineage>
        <taxon>Eukaryota</taxon>
        <taxon>Sar</taxon>
        <taxon>Stramenopiles</taxon>
        <taxon>Oomycota</taxon>
        <taxon>Peronosporomycetes</taxon>
        <taxon>Albuginales</taxon>
        <taxon>Albuginaceae</taxon>
        <taxon>Albugo</taxon>
    </lineage>
</organism>
<feature type="compositionally biased region" description="Basic and acidic residues" evidence="2">
    <location>
        <begin position="303"/>
        <end position="319"/>
    </location>
</feature>
<name>A0A024G0Q5_9STRA</name>
<feature type="coiled-coil region" evidence="1">
    <location>
        <begin position="263"/>
        <end position="297"/>
    </location>
</feature>
<dbReference type="Proteomes" id="UP000053237">
    <property type="component" value="Unassembled WGS sequence"/>
</dbReference>
<evidence type="ECO:0000256" key="1">
    <source>
        <dbReference type="SAM" id="Coils"/>
    </source>
</evidence>
<dbReference type="STRING" id="65357.A0A024G0Q5"/>
<accession>A0A024G0Q5</accession>
<reference evidence="3 4" key="1">
    <citation type="submission" date="2012-05" db="EMBL/GenBank/DDBJ databases">
        <title>Recombination and specialization in a pathogen metapopulation.</title>
        <authorList>
            <person name="Gardiner A."/>
            <person name="Kemen E."/>
            <person name="Schultz-Larsen T."/>
            <person name="MacLean D."/>
            <person name="Van Oosterhout C."/>
            <person name="Jones J.D.G."/>
        </authorList>
    </citation>
    <scope>NUCLEOTIDE SEQUENCE [LARGE SCALE GENOMIC DNA]</scope>
    <source>
        <strain evidence="3 4">Ac Nc2</strain>
    </source>
</reference>
<dbReference type="Gene3D" id="1.10.287.1490">
    <property type="match status" value="1"/>
</dbReference>
<evidence type="ECO:0000313" key="3">
    <source>
        <dbReference type="EMBL" id="CCI40250.1"/>
    </source>
</evidence>
<proteinExistence type="predicted"/>
<dbReference type="EMBL" id="CAIX01000007">
    <property type="protein sequence ID" value="CCI40250.1"/>
    <property type="molecule type" value="Genomic_DNA"/>
</dbReference>
<gene>
    <name evidence="3" type="ORF">BN9_010340</name>
</gene>
<comment type="caution">
    <text evidence="3">The sequence shown here is derived from an EMBL/GenBank/DDBJ whole genome shotgun (WGS) entry which is preliminary data.</text>
</comment>
<feature type="region of interest" description="Disordered" evidence="2">
    <location>
        <begin position="359"/>
        <end position="387"/>
    </location>
</feature>
<dbReference type="AlphaFoldDB" id="A0A024G0Q5"/>
<evidence type="ECO:0000313" key="4">
    <source>
        <dbReference type="Proteomes" id="UP000053237"/>
    </source>
</evidence>